<dbReference type="STRING" id="2082308.A0A2K1QGW4"/>
<dbReference type="InterPro" id="IPR001525">
    <property type="entry name" value="C5_MeTfrase"/>
</dbReference>
<keyword evidence="8" id="KW-1185">Reference proteome</keyword>
<dbReference type="GO" id="GO:0005634">
    <property type="term" value="C:nucleus"/>
    <property type="evidence" value="ECO:0007669"/>
    <property type="project" value="TreeGrafter"/>
</dbReference>
<sequence>MPPIRGHVRHPSSAPQAVPGSALLPFSVPDDEIPEDGDFHIGGERAVVTDREEHPFNASVWRRFPRARTIAPTWIATHSDHDTGLARGDVVKLAVGPDFLQIRKLYLDSANNNRLILLGVRFRPLTPLEGGRASPERDVALVQLVFTDSIATRSGLYFERFTDLDVDVDQKVSVRFTNKITLSERQRRFQAHYPPFAIEDQSSFSDGTHLTCRDKYTLWLPGSSNGTANRAVNVRKLQEEWVNLTEAEADLGHRVKDGAFRDKHNSLLSRRRTGRPGERDDGRYRMMDACCGAGFVTQGAKAAGARVVSAFDFNRTAIRSYRKNHTDTASHRCDFAEFYQQYAGRQHVHLLHISPPCQRFSPCHTRDGRDDEANEVLMLGLGDLIAKQLPPYVMIEQTSGLDFPRWRKHLMAVIAALRDNHYSVRKFISYFGGYGVPTTRKRLIIYAAAPGHPLPDNPEELFNRDVRNLDHQLHNAVTVGDALAQVDVAHPNHDLRPTTVPLHMQPRPLDPYTYQAATMTTGRCRQTRHNLHPDGTRLLTSHERMLCQGEYGVMQIEGTPTEQWRQIGNAVPPIAAERLVRSVIERLDKTKKGDTLAEHRQRQASHQPAREKQSKLRVPPMRRPVGSSGANPITIDPEDADVIVLDDTSDDDVLFTRMIRFSMDRTPAPAPNVTNL</sequence>
<dbReference type="GO" id="GO:0003886">
    <property type="term" value="F:DNA (cytosine-5-)-methyltransferase activity"/>
    <property type="evidence" value="ECO:0007669"/>
    <property type="project" value="UniProtKB-EC"/>
</dbReference>
<evidence type="ECO:0000256" key="6">
    <source>
        <dbReference type="SAM" id="MobiDB-lite"/>
    </source>
</evidence>
<dbReference type="InParanoid" id="A0A2K1QGW4"/>
<evidence type="ECO:0000313" key="7">
    <source>
        <dbReference type="EMBL" id="PNS14139.1"/>
    </source>
</evidence>
<organism evidence="7 8">
    <name type="scientific">Sphaceloma murrayae</name>
    <dbReference type="NCBI Taxonomy" id="2082308"/>
    <lineage>
        <taxon>Eukaryota</taxon>
        <taxon>Fungi</taxon>
        <taxon>Dikarya</taxon>
        <taxon>Ascomycota</taxon>
        <taxon>Pezizomycotina</taxon>
        <taxon>Dothideomycetes</taxon>
        <taxon>Dothideomycetidae</taxon>
        <taxon>Myriangiales</taxon>
        <taxon>Elsinoaceae</taxon>
        <taxon>Sphaceloma</taxon>
    </lineage>
</organism>
<dbReference type="OrthoDB" id="414133at2759"/>
<name>A0A2K1QGW4_9PEZI</name>
<dbReference type="InterPro" id="IPR050390">
    <property type="entry name" value="C5-Methyltransferase"/>
</dbReference>
<evidence type="ECO:0000256" key="4">
    <source>
        <dbReference type="ARBA" id="ARBA00022691"/>
    </source>
</evidence>
<evidence type="ECO:0000256" key="2">
    <source>
        <dbReference type="ARBA" id="ARBA00022603"/>
    </source>
</evidence>
<gene>
    <name evidence="7" type="ORF">CAC42_6652</name>
</gene>
<dbReference type="AlphaFoldDB" id="A0A2K1QGW4"/>
<dbReference type="PROSITE" id="PS51679">
    <property type="entry name" value="SAM_MT_C5"/>
    <property type="match status" value="1"/>
</dbReference>
<dbReference type="Gene3D" id="3.40.50.150">
    <property type="entry name" value="Vaccinia Virus protein VP39"/>
    <property type="match status" value="1"/>
</dbReference>
<proteinExistence type="inferred from homology"/>
<dbReference type="Gene3D" id="3.90.120.10">
    <property type="entry name" value="DNA Methylase, subunit A, domain 2"/>
    <property type="match status" value="1"/>
</dbReference>
<dbReference type="GO" id="GO:0003677">
    <property type="term" value="F:DNA binding"/>
    <property type="evidence" value="ECO:0007669"/>
    <property type="project" value="TreeGrafter"/>
</dbReference>
<feature type="region of interest" description="Disordered" evidence="6">
    <location>
        <begin position="1"/>
        <end position="20"/>
    </location>
</feature>
<dbReference type="PANTHER" id="PTHR10629">
    <property type="entry name" value="CYTOSINE-SPECIFIC METHYLTRANSFERASE"/>
    <property type="match status" value="1"/>
</dbReference>
<dbReference type="GO" id="GO:0044027">
    <property type="term" value="P:negative regulation of gene expression via chromosomal CpG island methylation"/>
    <property type="evidence" value="ECO:0007669"/>
    <property type="project" value="TreeGrafter"/>
</dbReference>
<dbReference type="InterPro" id="IPR029063">
    <property type="entry name" value="SAM-dependent_MTases_sf"/>
</dbReference>
<protein>
    <recommendedName>
        <fullName evidence="1">DNA (cytosine-5-)-methyltransferase</fullName>
        <ecNumber evidence="1">2.1.1.37</ecNumber>
    </recommendedName>
</protein>
<feature type="active site" evidence="5">
    <location>
        <position position="357"/>
    </location>
</feature>
<dbReference type="Pfam" id="PF00145">
    <property type="entry name" value="DNA_methylase"/>
    <property type="match status" value="1"/>
</dbReference>
<feature type="compositionally biased region" description="Basic residues" evidence="6">
    <location>
        <begin position="1"/>
        <end position="10"/>
    </location>
</feature>
<reference evidence="7 8" key="1">
    <citation type="submission" date="2017-06" db="EMBL/GenBank/DDBJ databases">
        <title>Draft genome sequence of a variant of Elsinoe murrayae.</title>
        <authorList>
            <person name="Cheng Q."/>
        </authorList>
    </citation>
    <scope>NUCLEOTIDE SEQUENCE [LARGE SCALE GENOMIC DNA]</scope>
    <source>
        <strain evidence="7 8">CQ-2017a</strain>
    </source>
</reference>
<comment type="caution">
    <text evidence="7">The sequence shown here is derived from an EMBL/GenBank/DDBJ whole genome shotgun (WGS) entry which is preliminary data.</text>
</comment>
<dbReference type="EC" id="2.1.1.37" evidence="1"/>
<feature type="region of interest" description="Disordered" evidence="6">
    <location>
        <begin position="591"/>
        <end position="634"/>
    </location>
</feature>
<keyword evidence="4 5" id="KW-0949">S-adenosyl-L-methionine</keyword>
<dbReference type="GO" id="GO:0032259">
    <property type="term" value="P:methylation"/>
    <property type="evidence" value="ECO:0007669"/>
    <property type="project" value="UniProtKB-KW"/>
</dbReference>
<evidence type="ECO:0000256" key="1">
    <source>
        <dbReference type="ARBA" id="ARBA00011975"/>
    </source>
</evidence>
<evidence type="ECO:0000256" key="5">
    <source>
        <dbReference type="PROSITE-ProRule" id="PRU01016"/>
    </source>
</evidence>
<comment type="similarity">
    <text evidence="5">Belongs to the class I-like SAM-binding methyltransferase superfamily. C5-methyltransferase family.</text>
</comment>
<dbReference type="Proteomes" id="UP000243797">
    <property type="component" value="Unassembled WGS sequence"/>
</dbReference>
<keyword evidence="2 5" id="KW-0489">Methyltransferase</keyword>
<feature type="compositionally biased region" description="Basic and acidic residues" evidence="6">
    <location>
        <begin position="591"/>
        <end position="601"/>
    </location>
</feature>
<dbReference type="PANTHER" id="PTHR10629:SF52">
    <property type="entry name" value="DNA (CYTOSINE-5)-METHYLTRANSFERASE 1"/>
    <property type="match status" value="1"/>
</dbReference>
<keyword evidence="3 5" id="KW-0808">Transferase</keyword>
<evidence type="ECO:0000256" key="3">
    <source>
        <dbReference type="ARBA" id="ARBA00022679"/>
    </source>
</evidence>
<dbReference type="EMBL" id="NKHZ01000088">
    <property type="protein sequence ID" value="PNS14139.1"/>
    <property type="molecule type" value="Genomic_DNA"/>
</dbReference>
<evidence type="ECO:0000313" key="8">
    <source>
        <dbReference type="Proteomes" id="UP000243797"/>
    </source>
</evidence>
<accession>A0A2K1QGW4</accession>
<dbReference type="SUPFAM" id="SSF53335">
    <property type="entry name" value="S-adenosyl-L-methionine-dependent methyltransferases"/>
    <property type="match status" value="1"/>
</dbReference>